<dbReference type="Proteomes" id="UP000821865">
    <property type="component" value="Chromosome 2"/>
</dbReference>
<dbReference type="EMBL" id="CM023471">
    <property type="protein sequence ID" value="KAH7964670.1"/>
    <property type="molecule type" value="Genomic_DNA"/>
</dbReference>
<evidence type="ECO:0000313" key="2">
    <source>
        <dbReference type="Proteomes" id="UP000821865"/>
    </source>
</evidence>
<evidence type="ECO:0000313" key="1">
    <source>
        <dbReference type="EMBL" id="KAH7964670.1"/>
    </source>
</evidence>
<reference evidence="1" key="1">
    <citation type="submission" date="2020-05" db="EMBL/GenBank/DDBJ databases">
        <title>Large-scale comparative analyses of tick genomes elucidate their genetic diversity and vector capacities.</title>
        <authorList>
            <person name="Jia N."/>
            <person name="Wang J."/>
            <person name="Shi W."/>
            <person name="Du L."/>
            <person name="Sun Y."/>
            <person name="Zhan W."/>
            <person name="Jiang J."/>
            <person name="Wang Q."/>
            <person name="Zhang B."/>
            <person name="Ji P."/>
            <person name="Sakyi L.B."/>
            <person name="Cui X."/>
            <person name="Yuan T."/>
            <person name="Jiang B."/>
            <person name="Yang W."/>
            <person name="Lam T.T.-Y."/>
            <person name="Chang Q."/>
            <person name="Ding S."/>
            <person name="Wang X."/>
            <person name="Zhu J."/>
            <person name="Ruan X."/>
            <person name="Zhao L."/>
            <person name="Wei J."/>
            <person name="Que T."/>
            <person name="Du C."/>
            <person name="Cheng J."/>
            <person name="Dai P."/>
            <person name="Han X."/>
            <person name="Huang E."/>
            <person name="Gao Y."/>
            <person name="Liu J."/>
            <person name="Shao H."/>
            <person name="Ye R."/>
            <person name="Li L."/>
            <person name="Wei W."/>
            <person name="Wang X."/>
            <person name="Wang C."/>
            <person name="Yang T."/>
            <person name="Huo Q."/>
            <person name="Li W."/>
            <person name="Guo W."/>
            <person name="Chen H."/>
            <person name="Zhou L."/>
            <person name="Ni X."/>
            <person name="Tian J."/>
            <person name="Zhou Y."/>
            <person name="Sheng Y."/>
            <person name="Liu T."/>
            <person name="Pan Y."/>
            <person name="Xia L."/>
            <person name="Li J."/>
            <person name="Zhao F."/>
            <person name="Cao W."/>
        </authorList>
    </citation>
    <scope>NUCLEOTIDE SEQUENCE</scope>
    <source>
        <strain evidence="1">Dsil-2018</strain>
    </source>
</reference>
<comment type="caution">
    <text evidence="1">The sequence shown here is derived from an EMBL/GenBank/DDBJ whole genome shotgun (WGS) entry which is preliminary data.</text>
</comment>
<sequence length="337" mass="37134">MRPRNAEAHTKLVHVLDRIYETPERVYYRPGKQQQQSASNGQRSGGGGEAGGAVAAASKAATESAAMKALFYLLLFLAEVLLFGTITLLIYWIFNYQGGVAWANDVKRQFNLHYILMTGGFIFLNGHGDYPQYTPFNKSSFFEIARGSEKCRYSCAALLMHAMLVYRSFTCCKKIYNKLLHTIFFVLSISAITIGIVSAFMAHNSNANPKHFYSLHSWIGLGTMGLFALQFIVGFVSFLVLLCCDKATVTYRQRLVPIHTNFGLIIFSIAAAACVTGLMQTAKGRFNGVNGAPNYPDLPEEGIFVNTIAIAIIALTILLPLLVRNNLRGGQAVFSVN</sequence>
<protein>
    <submittedName>
        <fullName evidence="1">Uncharacterized protein</fullName>
    </submittedName>
</protein>
<keyword evidence="2" id="KW-1185">Reference proteome</keyword>
<organism evidence="1 2">
    <name type="scientific">Dermacentor silvarum</name>
    <name type="common">Tick</name>
    <dbReference type="NCBI Taxonomy" id="543639"/>
    <lineage>
        <taxon>Eukaryota</taxon>
        <taxon>Metazoa</taxon>
        <taxon>Ecdysozoa</taxon>
        <taxon>Arthropoda</taxon>
        <taxon>Chelicerata</taxon>
        <taxon>Arachnida</taxon>
        <taxon>Acari</taxon>
        <taxon>Parasitiformes</taxon>
        <taxon>Ixodida</taxon>
        <taxon>Ixodoidea</taxon>
        <taxon>Ixodidae</taxon>
        <taxon>Rhipicephalinae</taxon>
        <taxon>Dermacentor</taxon>
    </lineage>
</organism>
<gene>
    <name evidence="1" type="ORF">HPB49_000131</name>
</gene>
<name>A0ACB8D9D3_DERSI</name>
<proteinExistence type="predicted"/>
<accession>A0ACB8D9D3</accession>